<organism evidence="2 3">
    <name type="scientific">Flavobacterium terrae</name>
    <dbReference type="NCBI Taxonomy" id="415425"/>
    <lineage>
        <taxon>Bacteria</taxon>
        <taxon>Pseudomonadati</taxon>
        <taxon>Bacteroidota</taxon>
        <taxon>Flavobacteriia</taxon>
        <taxon>Flavobacteriales</taxon>
        <taxon>Flavobacteriaceae</taxon>
        <taxon>Flavobacterium</taxon>
    </lineage>
</organism>
<proteinExistence type="predicted"/>
<feature type="domain" description="FRG" evidence="1">
    <location>
        <begin position="67"/>
        <end position="210"/>
    </location>
</feature>
<dbReference type="RefSeq" id="WP_073312263.1">
    <property type="nucleotide sequence ID" value="NZ_FQZI01000008.1"/>
</dbReference>
<dbReference type="InterPro" id="IPR014966">
    <property type="entry name" value="FRG-dom"/>
</dbReference>
<dbReference type="SMART" id="SM00901">
    <property type="entry name" value="FRG"/>
    <property type="match status" value="1"/>
</dbReference>
<gene>
    <name evidence="2" type="ORF">SAMN05444363_2975</name>
</gene>
<keyword evidence="3" id="KW-1185">Reference proteome</keyword>
<dbReference type="STRING" id="415425.SAMN05444363_2975"/>
<dbReference type="EMBL" id="FQZI01000008">
    <property type="protein sequence ID" value="SHJ20022.1"/>
    <property type="molecule type" value="Genomic_DNA"/>
</dbReference>
<name>A0A1M6HCV6_9FLAO</name>
<accession>A0A1M6HCV6</accession>
<evidence type="ECO:0000259" key="1">
    <source>
        <dbReference type="SMART" id="SM00901"/>
    </source>
</evidence>
<dbReference type="OrthoDB" id="9816036at2"/>
<protein>
    <submittedName>
        <fullName evidence="2">FRG domain-containing protein</fullName>
    </submittedName>
</protein>
<evidence type="ECO:0000313" key="3">
    <source>
        <dbReference type="Proteomes" id="UP000184488"/>
    </source>
</evidence>
<evidence type="ECO:0000313" key="2">
    <source>
        <dbReference type="EMBL" id="SHJ20022.1"/>
    </source>
</evidence>
<reference evidence="3" key="1">
    <citation type="submission" date="2016-11" db="EMBL/GenBank/DDBJ databases">
        <authorList>
            <person name="Varghese N."/>
            <person name="Submissions S."/>
        </authorList>
    </citation>
    <scope>NUCLEOTIDE SEQUENCE [LARGE SCALE GENOMIC DNA]</scope>
    <source>
        <strain evidence="3">DSM 18829</strain>
    </source>
</reference>
<dbReference type="Pfam" id="PF08867">
    <property type="entry name" value="FRG"/>
    <property type="match status" value="1"/>
</dbReference>
<dbReference type="AlphaFoldDB" id="A0A1M6HCV6"/>
<sequence>MNLFKHLPIELRIQQEAEINPNGKIIRGIKPIDMTTYWQYDFEENCDAFFECFNDPFSELYGPNQSSDAKYIFRGHRDATWKLIPSVFRNYNDETNINSLNILNSGNGHFLPELTDFINFIKGLNSLGYKIEDDTFKLINSVLTDDTYKASDLIKNFPKKEQLKELALAQHYGVQTRLLDFTFNPNKAIFFASEKIKHPRKEDNFKMGIWAIPERLIEICQEDFYLEKIFIEGFQNNNMIAQQGLFINYFKDRSVDENLYNSEGKIKSLDEYLYEYKKIPENERLINEKIGKPSLFTLSHSVAWQVSKRLDILNVNWFTIQPDLDGVKKEVERKRNHHQ</sequence>
<dbReference type="Proteomes" id="UP000184488">
    <property type="component" value="Unassembled WGS sequence"/>
</dbReference>